<dbReference type="GO" id="GO:0005524">
    <property type="term" value="F:ATP binding"/>
    <property type="evidence" value="ECO:0007669"/>
    <property type="project" value="UniProtKB-KW"/>
</dbReference>
<dbReference type="PANTHER" id="PTHR30258:SF2">
    <property type="entry name" value="COMG OPERON PROTEIN 1"/>
    <property type="match status" value="1"/>
</dbReference>
<evidence type="ECO:0000256" key="1">
    <source>
        <dbReference type="ARBA" id="ARBA00006611"/>
    </source>
</evidence>
<gene>
    <name evidence="6" type="ORF">CBY09_17305</name>
</gene>
<dbReference type="InterPro" id="IPR037257">
    <property type="entry name" value="T2SS_E_N_sf"/>
</dbReference>
<comment type="caution">
    <text evidence="6">The sequence shown here is derived from an EMBL/GenBank/DDBJ whole genome shotgun (WGS) entry which is preliminary data.</text>
</comment>
<dbReference type="InterPro" id="IPR001482">
    <property type="entry name" value="T2SS/T4SS_dom"/>
</dbReference>
<dbReference type="InterPro" id="IPR027417">
    <property type="entry name" value="P-loop_NTPase"/>
</dbReference>
<evidence type="ECO:0000313" key="7">
    <source>
        <dbReference type="Proteomes" id="UP000215441"/>
    </source>
</evidence>
<dbReference type="SMART" id="SM00382">
    <property type="entry name" value="AAA"/>
    <property type="match status" value="1"/>
</dbReference>
<name>A0A235EHR4_9BURK</name>
<dbReference type="Gene3D" id="3.40.50.300">
    <property type="entry name" value="P-loop containing nucleotide triphosphate hydrolases"/>
    <property type="match status" value="1"/>
</dbReference>
<dbReference type="CDD" id="cd01129">
    <property type="entry name" value="PulE-GspE-like"/>
    <property type="match status" value="1"/>
</dbReference>
<evidence type="ECO:0000313" key="6">
    <source>
        <dbReference type="EMBL" id="OYD48596.1"/>
    </source>
</evidence>
<proteinExistence type="inferred from homology"/>
<sequence>MHPPAESLLEASGQLQPAGPTAEDRLAVLRDKSPSLGAALVNAGLVSAVAIDYVLQKQKIEKVPMGNLLVELGFASANEVARQLAGQRGLRFVNADEMPEPDTAVAGIFNRSLCLTYGFLPVRENDEGLIEVVLGDAQPDTVTELVQRKLGKGCHFFQGEFDSVAQAIQQHYYFAEHPPARLIESEVRKLEADVDRAYSPARLLEHMLHLAVRERATDIHLAPTARSRSVLLRVDGVLRPVFALSPALDRLVVYVKLQADMDASEQRLPQDGSFTAQVMEHNFTIRVSTLISEFGERMVLRLLPERSNLDKLADLGFLEEDVAVMAKAFSRPHGLILITGPTGSGKSTTLHAALRMQPLIERNVLTVEDPVEYRVPVACQTEVNRRAGYEFANAMRHFLRHDPDIILVGEIRDSETARAALDASSTGHLVLSTLHVGSIFGVMPRLKLLGVDTETIAENLVAVINQRLVRRICPHCAKPRLATDDERRWLGQGATGEMQQVFHGAGCHHCRDTGYLGRLPVYEMLVVNRDLADAIASDATRAEMRQRALAAGMRPILTLARHRVLAGETTMEEILRTVGED</sequence>
<evidence type="ECO:0000256" key="4">
    <source>
        <dbReference type="SAM" id="MobiDB-lite"/>
    </source>
</evidence>
<feature type="region of interest" description="Disordered" evidence="4">
    <location>
        <begin position="1"/>
        <end position="20"/>
    </location>
</feature>
<evidence type="ECO:0000256" key="3">
    <source>
        <dbReference type="ARBA" id="ARBA00022840"/>
    </source>
</evidence>
<dbReference type="GO" id="GO:0016887">
    <property type="term" value="F:ATP hydrolysis activity"/>
    <property type="evidence" value="ECO:0007669"/>
    <property type="project" value="TreeGrafter"/>
</dbReference>
<dbReference type="InterPro" id="IPR003593">
    <property type="entry name" value="AAA+_ATPase"/>
</dbReference>
<dbReference type="RefSeq" id="WP_094290836.1">
    <property type="nucleotide sequence ID" value="NZ_NOIG01000011.1"/>
</dbReference>
<feature type="domain" description="Bacterial type II secretion system protein E" evidence="5">
    <location>
        <begin position="399"/>
        <end position="413"/>
    </location>
</feature>
<dbReference type="PROSITE" id="PS00662">
    <property type="entry name" value="T2SP_E"/>
    <property type="match status" value="1"/>
</dbReference>
<dbReference type="Pfam" id="PF05157">
    <property type="entry name" value="MshEN"/>
    <property type="match status" value="1"/>
</dbReference>
<dbReference type="Pfam" id="PF00437">
    <property type="entry name" value="T2SSE"/>
    <property type="match status" value="1"/>
</dbReference>
<keyword evidence="2" id="KW-0547">Nucleotide-binding</keyword>
<evidence type="ECO:0000256" key="2">
    <source>
        <dbReference type="ARBA" id="ARBA00022741"/>
    </source>
</evidence>
<accession>A0A235EHR4</accession>
<reference evidence="6 7" key="1">
    <citation type="submission" date="2017-07" db="EMBL/GenBank/DDBJ databases">
        <title>Acidovorax KNDSW TSA 6 genome sequence and assembly.</title>
        <authorList>
            <person name="Mayilraj S."/>
        </authorList>
    </citation>
    <scope>NUCLEOTIDE SEQUENCE [LARGE SCALE GENOMIC DNA]</scope>
    <source>
        <strain evidence="6 7">KNDSW-TSA6</strain>
    </source>
</reference>
<dbReference type="PANTHER" id="PTHR30258">
    <property type="entry name" value="TYPE II SECRETION SYSTEM PROTEIN GSPE-RELATED"/>
    <property type="match status" value="1"/>
</dbReference>
<comment type="similarity">
    <text evidence="1">Belongs to the GSP E family.</text>
</comment>
<dbReference type="SUPFAM" id="SSF160246">
    <property type="entry name" value="EspE N-terminal domain-like"/>
    <property type="match status" value="1"/>
</dbReference>
<dbReference type="GO" id="GO:0005886">
    <property type="term" value="C:plasma membrane"/>
    <property type="evidence" value="ECO:0007669"/>
    <property type="project" value="TreeGrafter"/>
</dbReference>
<dbReference type="InterPro" id="IPR007831">
    <property type="entry name" value="T2SS_GspE_N"/>
</dbReference>
<dbReference type="AlphaFoldDB" id="A0A235EHR4"/>
<dbReference type="Gene3D" id="3.30.450.90">
    <property type="match status" value="1"/>
</dbReference>
<keyword evidence="3" id="KW-0067">ATP-binding</keyword>
<dbReference type="SUPFAM" id="SSF52540">
    <property type="entry name" value="P-loop containing nucleoside triphosphate hydrolases"/>
    <property type="match status" value="1"/>
</dbReference>
<dbReference type="Proteomes" id="UP000215441">
    <property type="component" value="Unassembled WGS sequence"/>
</dbReference>
<dbReference type="OrthoDB" id="5790493at2"/>
<evidence type="ECO:0000259" key="5">
    <source>
        <dbReference type="PROSITE" id="PS00662"/>
    </source>
</evidence>
<keyword evidence="7" id="KW-1185">Reference proteome</keyword>
<dbReference type="EMBL" id="NOIG01000011">
    <property type="protein sequence ID" value="OYD48596.1"/>
    <property type="molecule type" value="Genomic_DNA"/>
</dbReference>
<protein>
    <submittedName>
        <fullName evidence="6">Secretion system protein</fullName>
    </submittedName>
</protein>
<organism evidence="6 7">
    <name type="scientific">Acidovorax kalamii</name>
    <dbReference type="NCBI Taxonomy" id="2004485"/>
    <lineage>
        <taxon>Bacteria</taxon>
        <taxon>Pseudomonadati</taxon>
        <taxon>Pseudomonadota</taxon>
        <taxon>Betaproteobacteria</taxon>
        <taxon>Burkholderiales</taxon>
        <taxon>Comamonadaceae</taxon>
        <taxon>Acidovorax</taxon>
    </lineage>
</organism>